<sequence length="128" mass="14176">MRGGWVFDVKKWPLFFLLLGVAMHGRAESFRLPDGEVLADPTRPMGWRADGVAVSGAPSRPAINVDSILYSTSRKVATINGVTLAEGQQTGAVRVVKIEARRVLLDWRGQRWYESVQGASQDALIIRR</sequence>
<feature type="domain" description="Type II secretion system protein GspB C-terminal" evidence="1">
    <location>
        <begin position="61"/>
        <end position="111"/>
    </location>
</feature>
<dbReference type="Pfam" id="PF16537">
    <property type="entry name" value="T2SSB"/>
    <property type="match status" value="1"/>
</dbReference>
<dbReference type="KEGG" id="hch:HCH_06154"/>
<gene>
    <name evidence="2" type="ordered locus">HCH_06154</name>
</gene>
<evidence type="ECO:0000313" key="2">
    <source>
        <dbReference type="EMBL" id="ABC32800.1"/>
    </source>
</evidence>
<dbReference type="InterPro" id="IPR032389">
    <property type="entry name" value="GspB_C"/>
</dbReference>
<evidence type="ECO:0000313" key="3">
    <source>
        <dbReference type="Proteomes" id="UP000000238"/>
    </source>
</evidence>
<organism evidence="2 3">
    <name type="scientific">Hahella chejuensis (strain KCTC 2396)</name>
    <dbReference type="NCBI Taxonomy" id="349521"/>
    <lineage>
        <taxon>Bacteria</taxon>
        <taxon>Pseudomonadati</taxon>
        <taxon>Pseudomonadota</taxon>
        <taxon>Gammaproteobacteria</taxon>
        <taxon>Oceanospirillales</taxon>
        <taxon>Hahellaceae</taxon>
        <taxon>Hahella</taxon>
    </lineage>
</organism>
<dbReference type="Proteomes" id="UP000000238">
    <property type="component" value="Chromosome"/>
</dbReference>
<dbReference type="EMBL" id="CP000155">
    <property type="protein sequence ID" value="ABC32800.1"/>
    <property type="molecule type" value="Genomic_DNA"/>
</dbReference>
<protein>
    <recommendedName>
        <fullName evidence="1">Type II secretion system protein GspB C-terminal domain-containing protein</fullName>
    </recommendedName>
</protein>
<proteinExistence type="predicted"/>
<dbReference type="STRING" id="349521.HCH_06154"/>
<dbReference type="GO" id="GO:0015627">
    <property type="term" value="C:type II protein secretion system complex"/>
    <property type="evidence" value="ECO:0007669"/>
    <property type="project" value="InterPro"/>
</dbReference>
<accession>Q2S974</accession>
<reference evidence="2 3" key="1">
    <citation type="journal article" date="2005" name="Nucleic Acids Res.">
        <title>Genomic blueprint of Hahella chejuensis, a marine microbe producing an algicidal agent.</title>
        <authorList>
            <person name="Jeong H."/>
            <person name="Yim J.H."/>
            <person name="Lee C."/>
            <person name="Choi S.-H."/>
            <person name="Park Y.K."/>
            <person name="Yoon S.H."/>
            <person name="Hur C.-G."/>
            <person name="Kang H.-Y."/>
            <person name="Kim D."/>
            <person name="Lee H.H."/>
            <person name="Park K.H."/>
            <person name="Park S.-H."/>
            <person name="Park H.-S."/>
            <person name="Lee H.K."/>
            <person name="Oh T.K."/>
            <person name="Kim J.F."/>
        </authorList>
    </citation>
    <scope>NUCLEOTIDE SEQUENCE [LARGE SCALE GENOMIC DNA]</scope>
    <source>
        <strain evidence="2 3">KCTC 2396</strain>
    </source>
</reference>
<evidence type="ECO:0000259" key="1">
    <source>
        <dbReference type="Pfam" id="PF16537"/>
    </source>
</evidence>
<dbReference type="HOGENOM" id="CLU_1956526_0_0_6"/>
<name>Q2S974_HAHCH</name>
<keyword evidence="3" id="KW-1185">Reference proteome</keyword>
<dbReference type="AlphaFoldDB" id="Q2S974"/>